<keyword evidence="1" id="KW-0732">Signal</keyword>
<keyword evidence="3" id="KW-1185">Reference proteome</keyword>
<feature type="chain" id="PRO_5021902907" description="PXPV repeat-containing protein" evidence="1">
    <location>
        <begin position="20"/>
        <end position="215"/>
    </location>
</feature>
<accession>A0A562S1D7</accession>
<dbReference type="OrthoDB" id="8254995at2"/>
<dbReference type="AlphaFoldDB" id="A0A562S1D7"/>
<name>A0A562S1D7_9BRAD</name>
<reference evidence="2 3" key="1">
    <citation type="journal article" date="2015" name="Stand. Genomic Sci.">
        <title>Genomic Encyclopedia of Bacterial and Archaeal Type Strains, Phase III: the genomes of soil and plant-associated and newly described type strains.</title>
        <authorList>
            <person name="Whitman W.B."/>
            <person name="Woyke T."/>
            <person name="Klenk H.P."/>
            <person name="Zhou Y."/>
            <person name="Lilburn T.G."/>
            <person name="Beck B.J."/>
            <person name="De Vos P."/>
            <person name="Vandamme P."/>
            <person name="Eisen J.A."/>
            <person name="Garrity G."/>
            <person name="Hugenholtz P."/>
            <person name="Kyrpides N.C."/>
        </authorList>
    </citation>
    <scope>NUCLEOTIDE SEQUENCE [LARGE SCALE GENOMIC DNA]</scope>
    <source>
        <strain evidence="2 3">CGMCC 1.10948</strain>
    </source>
</reference>
<gene>
    <name evidence="2" type="ORF">IQ16_01392</name>
</gene>
<evidence type="ECO:0000256" key="1">
    <source>
        <dbReference type="SAM" id="SignalP"/>
    </source>
</evidence>
<feature type="signal peptide" evidence="1">
    <location>
        <begin position="1"/>
        <end position="19"/>
    </location>
</feature>
<comment type="caution">
    <text evidence="2">The sequence shown here is derived from an EMBL/GenBank/DDBJ whole genome shotgun (WGS) entry which is preliminary data.</text>
</comment>
<sequence>MKQMSLSKVAIATPAFVCATLLSFSWSEQSSVSLSVESAQARIGRPLTPLSGAGVARRHYRRAAYGYGAGVVGAGLAAGAIGTAAVAATSPFGYYHGGPRVDTGWGYPGNYYGSYYGSPGYHDGYANRSYVTGRPTLFPRYYGSSYAAGGYPAGSYDGYANRSYVTGRPTLVPRYYGDSYAAGGYPADYSGGYANRSYVTGRPTLIPRYYGGWNW</sequence>
<dbReference type="RefSeq" id="WP_018647615.1">
    <property type="nucleotide sequence ID" value="NZ_VLLA01000002.1"/>
</dbReference>
<evidence type="ECO:0008006" key="4">
    <source>
        <dbReference type="Google" id="ProtNLM"/>
    </source>
</evidence>
<protein>
    <recommendedName>
        <fullName evidence="4">PXPV repeat-containing protein</fullName>
    </recommendedName>
</protein>
<organism evidence="2 3">
    <name type="scientific">Bradyrhizobium huanghuaihaiense</name>
    <dbReference type="NCBI Taxonomy" id="990078"/>
    <lineage>
        <taxon>Bacteria</taxon>
        <taxon>Pseudomonadati</taxon>
        <taxon>Pseudomonadota</taxon>
        <taxon>Alphaproteobacteria</taxon>
        <taxon>Hyphomicrobiales</taxon>
        <taxon>Nitrobacteraceae</taxon>
        <taxon>Bradyrhizobium</taxon>
    </lineage>
</organism>
<dbReference type="Proteomes" id="UP000316291">
    <property type="component" value="Unassembled WGS sequence"/>
</dbReference>
<dbReference type="EMBL" id="VLLA01000002">
    <property type="protein sequence ID" value="TWI75097.1"/>
    <property type="molecule type" value="Genomic_DNA"/>
</dbReference>
<proteinExistence type="predicted"/>
<evidence type="ECO:0000313" key="3">
    <source>
        <dbReference type="Proteomes" id="UP000316291"/>
    </source>
</evidence>
<evidence type="ECO:0000313" key="2">
    <source>
        <dbReference type="EMBL" id="TWI75097.1"/>
    </source>
</evidence>